<dbReference type="Proteomes" id="UP000002432">
    <property type="component" value="Chromosome"/>
</dbReference>
<dbReference type="SUPFAM" id="SSF51430">
    <property type="entry name" value="NAD(P)-linked oxidoreductase"/>
    <property type="match status" value="1"/>
</dbReference>
<name>Q1IH94_KORVE</name>
<dbReference type="InterPro" id="IPR023210">
    <property type="entry name" value="NADP_OxRdtase_dom"/>
</dbReference>
<dbReference type="EnsemblBacteria" id="ABF43756">
    <property type="protein sequence ID" value="ABF43756"/>
    <property type="gene ID" value="Acid345_4757"/>
</dbReference>
<dbReference type="Pfam" id="PF00248">
    <property type="entry name" value="Aldo_ket_red"/>
    <property type="match status" value="1"/>
</dbReference>
<accession>Q1IH94</accession>
<dbReference type="InterPro" id="IPR050523">
    <property type="entry name" value="AKR_Detox_Biosynth"/>
</dbReference>
<dbReference type="FunFam" id="3.20.20.100:FF:000004">
    <property type="entry name" value="Oxidoreductase, aldo/keto reductase"/>
    <property type="match status" value="1"/>
</dbReference>
<gene>
    <name evidence="3" type="ordered locus">Acid345_4757</name>
</gene>
<dbReference type="PANTHER" id="PTHR43364">
    <property type="entry name" value="NADH-SPECIFIC METHYLGLYOXAL REDUCTASE-RELATED"/>
    <property type="match status" value="1"/>
</dbReference>
<dbReference type="GO" id="GO:0016491">
    <property type="term" value="F:oxidoreductase activity"/>
    <property type="evidence" value="ECO:0007669"/>
    <property type="project" value="UniProtKB-KW"/>
</dbReference>
<dbReference type="PANTHER" id="PTHR43364:SF4">
    <property type="entry name" value="NAD(P)-LINKED OXIDOREDUCTASE SUPERFAMILY PROTEIN"/>
    <property type="match status" value="1"/>
</dbReference>
<dbReference type="RefSeq" id="WP_011525552.1">
    <property type="nucleotide sequence ID" value="NC_008009.1"/>
</dbReference>
<dbReference type="STRING" id="204669.Acid345_4757"/>
<dbReference type="EMBL" id="CP000360">
    <property type="protein sequence ID" value="ABF43756.1"/>
    <property type="molecule type" value="Genomic_DNA"/>
</dbReference>
<organism evidence="3 4">
    <name type="scientific">Koribacter versatilis (strain Ellin345)</name>
    <dbReference type="NCBI Taxonomy" id="204669"/>
    <lineage>
        <taxon>Bacteria</taxon>
        <taxon>Pseudomonadati</taxon>
        <taxon>Acidobacteriota</taxon>
        <taxon>Terriglobia</taxon>
        <taxon>Terriglobales</taxon>
        <taxon>Candidatus Korobacteraceae</taxon>
        <taxon>Candidatus Korobacter</taxon>
    </lineage>
</organism>
<evidence type="ECO:0000256" key="1">
    <source>
        <dbReference type="ARBA" id="ARBA00023002"/>
    </source>
</evidence>
<keyword evidence="4" id="KW-1185">Reference proteome</keyword>
<evidence type="ECO:0000259" key="2">
    <source>
        <dbReference type="Pfam" id="PF00248"/>
    </source>
</evidence>
<feature type="domain" description="NADP-dependent oxidoreductase" evidence="2">
    <location>
        <begin position="18"/>
        <end position="327"/>
    </location>
</feature>
<dbReference type="AlphaFoldDB" id="Q1IH94"/>
<reference evidence="3 4" key="1">
    <citation type="journal article" date="2009" name="Appl. Environ. Microbiol.">
        <title>Three genomes from the phylum Acidobacteria provide insight into the lifestyles of these microorganisms in soils.</title>
        <authorList>
            <person name="Ward N.L."/>
            <person name="Challacombe J.F."/>
            <person name="Janssen P.H."/>
            <person name="Henrissat B."/>
            <person name="Coutinho P.M."/>
            <person name="Wu M."/>
            <person name="Xie G."/>
            <person name="Haft D.H."/>
            <person name="Sait M."/>
            <person name="Badger J."/>
            <person name="Barabote R.D."/>
            <person name="Bradley B."/>
            <person name="Brettin T.S."/>
            <person name="Brinkac L.M."/>
            <person name="Bruce D."/>
            <person name="Creasy T."/>
            <person name="Daugherty S.C."/>
            <person name="Davidsen T.M."/>
            <person name="DeBoy R.T."/>
            <person name="Detter J.C."/>
            <person name="Dodson R.J."/>
            <person name="Durkin A.S."/>
            <person name="Ganapathy A."/>
            <person name="Gwinn-Giglio M."/>
            <person name="Han C.S."/>
            <person name="Khouri H."/>
            <person name="Kiss H."/>
            <person name="Kothari S.P."/>
            <person name="Madupu R."/>
            <person name="Nelson K.E."/>
            <person name="Nelson W.C."/>
            <person name="Paulsen I."/>
            <person name="Penn K."/>
            <person name="Ren Q."/>
            <person name="Rosovitz M.J."/>
            <person name="Selengut J.D."/>
            <person name="Shrivastava S."/>
            <person name="Sullivan S.A."/>
            <person name="Tapia R."/>
            <person name="Thompson L.S."/>
            <person name="Watkins K.L."/>
            <person name="Yang Q."/>
            <person name="Yu C."/>
            <person name="Zafar N."/>
            <person name="Zhou L."/>
            <person name="Kuske C.R."/>
        </authorList>
    </citation>
    <scope>NUCLEOTIDE SEQUENCE [LARGE SCALE GENOMIC DNA]</scope>
    <source>
        <strain evidence="3 4">Ellin345</strain>
    </source>
</reference>
<sequence>MSLAYYNVLGRSGLKVSPLCLGTMTFGTEWGWGSAEDTARQIFNAYLDAGGNFIDTANGYTGGTSETLIGKFIKDRGDRDRIVLATKFAFAMGEGDPNGGGNGRKNIYAAVEASLRRLQTDYLDLYWVHNWDRFTPVEEVMATLTGLVREGKVRYIGMSNSPAWYVARAQSLAEFHGLEKFCAWQLEYSLLERNIEREHIPAALEFGMGIMPWSPIAGGMLSGKYKREKGSARPAGEGRLSVESASGNPAFNKLFTERNWKIIDALHEVAKEVGKPPAQVALNWVTNRTGVSSTIIGASKLQQFHDSLAALDFELPESARKKLDEVSAPEEQYPYLFFGETMQAGVTGKTEVRRTKGL</sequence>
<evidence type="ECO:0000313" key="4">
    <source>
        <dbReference type="Proteomes" id="UP000002432"/>
    </source>
</evidence>
<dbReference type="OrthoDB" id="9773828at2"/>
<dbReference type="InterPro" id="IPR036812">
    <property type="entry name" value="NAD(P)_OxRdtase_dom_sf"/>
</dbReference>
<dbReference type="GO" id="GO:0005829">
    <property type="term" value="C:cytosol"/>
    <property type="evidence" value="ECO:0007669"/>
    <property type="project" value="TreeGrafter"/>
</dbReference>
<dbReference type="CDD" id="cd19080">
    <property type="entry name" value="AKR_AKR9A_9B"/>
    <property type="match status" value="1"/>
</dbReference>
<dbReference type="HOGENOM" id="CLU_023205_2_0_0"/>
<dbReference type="Gene3D" id="3.20.20.100">
    <property type="entry name" value="NADP-dependent oxidoreductase domain"/>
    <property type="match status" value="1"/>
</dbReference>
<keyword evidence="1" id="KW-0560">Oxidoreductase</keyword>
<evidence type="ECO:0000313" key="3">
    <source>
        <dbReference type="EMBL" id="ABF43756.1"/>
    </source>
</evidence>
<proteinExistence type="predicted"/>
<dbReference type="KEGG" id="aba:Acid345_4757"/>
<protein>
    <submittedName>
        <fullName evidence="3">Aldo/keto reductase</fullName>
    </submittedName>
</protein>
<dbReference type="eggNOG" id="COG0667">
    <property type="taxonomic scope" value="Bacteria"/>
</dbReference>